<reference evidence="16 17" key="1">
    <citation type="submission" date="2015-03" db="EMBL/GenBank/DDBJ databases">
        <authorList>
            <person name="Murphy D."/>
        </authorList>
    </citation>
    <scope>NUCLEOTIDE SEQUENCE [LARGE SCALE GENOMIC DNA]</scope>
    <source>
        <strain evidence="16 17">PAP088</strain>
    </source>
</reference>
<evidence type="ECO:0000256" key="1">
    <source>
        <dbReference type="ARBA" id="ARBA00000098"/>
    </source>
</evidence>
<evidence type="ECO:0000256" key="6">
    <source>
        <dbReference type="ARBA" id="ARBA00022670"/>
    </source>
</evidence>
<evidence type="ECO:0000313" key="17">
    <source>
        <dbReference type="Proteomes" id="UP000045782"/>
    </source>
</evidence>
<evidence type="ECO:0000259" key="14">
    <source>
        <dbReference type="Pfam" id="PF01433"/>
    </source>
</evidence>
<dbReference type="InterPro" id="IPR050344">
    <property type="entry name" value="Peptidase_M1_aminopeptidases"/>
</dbReference>
<feature type="domain" description="Peptidase M1 membrane alanine aminopeptidase" evidence="14">
    <location>
        <begin position="323"/>
        <end position="474"/>
    </location>
</feature>
<dbReference type="SUPFAM" id="SSF55486">
    <property type="entry name" value="Metalloproteases ('zincins'), catalytic domain"/>
    <property type="match status" value="1"/>
</dbReference>
<dbReference type="Gene3D" id="1.10.390.10">
    <property type="entry name" value="Neutral Protease Domain 2"/>
    <property type="match status" value="1"/>
</dbReference>
<accession>A0A0U0ZM93</accession>
<evidence type="ECO:0000256" key="13">
    <source>
        <dbReference type="SAM" id="SignalP"/>
    </source>
</evidence>
<evidence type="ECO:0000256" key="7">
    <source>
        <dbReference type="ARBA" id="ARBA00022723"/>
    </source>
</evidence>
<dbReference type="InterPro" id="IPR042097">
    <property type="entry name" value="Aminopeptidase_N-like_N_sf"/>
</dbReference>
<name>A0A0U0ZM93_9MYCO</name>
<evidence type="ECO:0000256" key="12">
    <source>
        <dbReference type="ARBA" id="ARBA00031533"/>
    </source>
</evidence>
<sequence length="494" mass="54197">MTHRILAVPTAVAVLLLGGGTLAAPSYATDVFTPGSPNGIDSYFPQDGNGGYRVTQYDLTLRLDPETTDVNGTMVISATATQNLSRFNLDFSDLGTVTASVNGRDAATEFSGEHEMTVTPEKGIRAGSSFRTTVTYTFNEQQEAQKRGLGALPGWVRSTSGGYAKGGEPDGAENWYPSNNTPVNKAPFTLTATVPSSWVAVGGGREGKTVESGGWTTKTWNEPNPVAMYLVPFAVDHFSVFRSTLPSGTPVVSAFAPDAGSGNAEARLPEILAFLESKLGTYPHVAAGGIFADPIREDIAFSALETQTRPYYTFSRDVEDDKRLAVVVHENTHEWYGDVVSVEQWRDICLNECFASYLPWMWSEEKEGKSIDKHYRETVEKIWDDDKVWGNLLYDMCPGGAECSADEVFNPLGVYGKGPLALHALRRTIGDKAFLEILRSWPSAHKWGNATWPQFEAYVQKMTGKDLSGFFTAWFHSVTRPEDRYLFPGSLAQR</sequence>
<feature type="domain" description="Aminopeptidase N-like N-terminal" evidence="15">
    <location>
        <begin position="56"/>
        <end position="230"/>
    </location>
</feature>
<feature type="chain" id="PRO_5039265455" description="Aminopeptidase N" evidence="13">
    <location>
        <begin position="24"/>
        <end position="494"/>
    </location>
</feature>
<keyword evidence="6" id="KW-0645">Protease</keyword>
<dbReference type="EC" id="3.4.11.2" evidence="4"/>
<evidence type="ECO:0000256" key="9">
    <source>
        <dbReference type="ARBA" id="ARBA00022833"/>
    </source>
</evidence>
<keyword evidence="13" id="KW-0732">Signal</keyword>
<evidence type="ECO:0000259" key="15">
    <source>
        <dbReference type="Pfam" id="PF17900"/>
    </source>
</evidence>
<protein>
    <recommendedName>
        <fullName evidence="5">Aminopeptidase N</fullName>
        <ecNumber evidence="4">3.4.11.2</ecNumber>
    </recommendedName>
    <alternativeName>
        <fullName evidence="11">Alanine aminopeptidase</fullName>
    </alternativeName>
    <alternativeName>
        <fullName evidence="12">Lysyl aminopeptidase</fullName>
    </alternativeName>
</protein>
<organism evidence="16 17">
    <name type="scientific">Mycobacteroides abscessus</name>
    <dbReference type="NCBI Taxonomy" id="36809"/>
    <lineage>
        <taxon>Bacteria</taxon>
        <taxon>Bacillati</taxon>
        <taxon>Actinomycetota</taxon>
        <taxon>Actinomycetes</taxon>
        <taxon>Mycobacteriales</taxon>
        <taxon>Mycobacteriaceae</taxon>
        <taxon>Mycobacteroides</taxon>
    </lineage>
</organism>
<feature type="signal peptide" evidence="13">
    <location>
        <begin position="1"/>
        <end position="23"/>
    </location>
</feature>
<evidence type="ECO:0000256" key="11">
    <source>
        <dbReference type="ARBA" id="ARBA00029811"/>
    </source>
</evidence>
<dbReference type="GO" id="GO:0006508">
    <property type="term" value="P:proteolysis"/>
    <property type="evidence" value="ECO:0007669"/>
    <property type="project" value="UniProtKB-KW"/>
</dbReference>
<dbReference type="PRINTS" id="PR00756">
    <property type="entry name" value="ALADIPTASE"/>
</dbReference>
<dbReference type="SUPFAM" id="SSF63737">
    <property type="entry name" value="Leukotriene A4 hydrolase N-terminal domain"/>
    <property type="match status" value="1"/>
</dbReference>
<dbReference type="GO" id="GO:0008237">
    <property type="term" value="F:metallopeptidase activity"/>
    <property type="evidence" value="ECO:0007669"/>
    <property type="project" value="UniProtKB-KW"/>
</dbReference>
<evidence type="ECO:0000256" key="5">
    <source>
        <dbReference type="ARBA" id="ARBA00015611"/>
    </source>
</evidence>
<keyword evidence="10" id="KW-0482">Metalloprotease</keyword>
<evidence type="ECO:0000256" key="4">
    <source>
        <dbReference type="ARBA" id="ARBA00012564"/>
    </source>
</evidence>
<evidence type="ECO:0000256" key="3">
    <source>
        <dbReference type="ARBA" id="ARBA00010136"/>
    </source>
</evidence>
<dbReference type="InterPro" id="IPR027268">
    <property type="entry name" value="Peptidase_M4/M1_CTD_sf"/>
</dbReference>
<dbReference type="Pfam" id="PF01433">
    <property type="entry name" value="Peptidase_M1"/>
    <property type="match status" value="1"/>
</dbReference>
<evidence type="ECO:0000313" key="16">
    <source>
        <dbReference type="EMBL" id="CPV48094.1"/>
    </source>
</evidence>
<comment type="similarity">
    <text evidence="3">Belongs to the peptidase M1 family.</text>
</comment>
<gene>
    <name evidence="16" type="primary">pepN_1</name>
    <name evidence="16" type="ORF">ERS075579_01960</name>
</gene>
<evidence type="ECO:0000256" key="10">
    <source>
        <dbReference type="ARBA" id="ARBA00023049"/>
    </source>
</evidence>
<proteinExistence type="inferred from homology"/>
<keyword evidence="16" id="KW-0031">Aminopeptidase</keyword>
<keyword evidence="8 16" id="KW-0378">Hydrolase</keyword>
<dbReference type="Gene3D" id="2.60.40.1730">
    <property type="entry name" value="tricorn interacting facor f3 domain"/>
    <property type="match status" value="1"/>
</dbReference>
<evidence type="ECO:0000256" key="8">
    <source>
        <dbReference type="ARBA" id="ARBA00022801"/>
    </source>
</evidence>
<keyword evidence="7" id="KW-0479">Metal-binding</keyword>
<dbReference type="GO" id="GO:0016285">
    <property type="term" value="F:alanyl aminopeptidase activity"/>
    <property type="evidence" value="ECO:0007669"/>
    <property type="project" value="UniProtKB-EC"/>
</dbReference>
<dbReference type="InterPro" id="IPR014782">
    <property type="entry name" value="Peptidase_M1_dom"/>
</dbReference>
<dbReference type="PANTHER" id="PTHR11533">
    <property type="entry name" value="PROTEASE M1 ZINC METALLOPROTEASE"/>
    <property type="match status" value="1"/>
</dbReference>
<dbReference type="InterPro" id="IPR045357">
    <property type="entry name" value="Aminopeptidase_N-like_N"/>
</dbReference>
<comment type="catalytic activity">
    <reaction evidence="1">
        <text>Release of an N-terminal amino acid, Xaa-|-Yaa- from a peptide, amide or arylamide. Xaa is preferably Ala, but may be most amino acids including Pro (slow action). When a terminal hydrophobic residue is followed by a prolyl residue, the two may be released as an intact Xaa-Pro dipeptide.</text>
        <dbReference type="EC" id="3.4.11.2"/>
    </reaction>
</comment>
<evidence type="ECO:0000256" key="2">
    <source>
        <dbReference type="ARBA" id="ARBA00001947"/>
    </source>
</evidence>
<dbReference type="AlphaFoldDB" id="A0A0U0ZM93"/>
<dbReference type="Proteomes" id="UP000045782">
    <property type="component" value="Unassembled WGS sequence"/>
</dbReference>
<dbReference type="RefSeq" id="WP_016893398.1">
    <property type="nucleotide sequence ID" value="NZ_CSWP01000003.1"/>
</dbReference>
<comment type="cofactor">
    <cofactor evidence="2">
        <name>Zn(2+)</name>
        <dbReference type="ChEBI" id="CHEBI:29105"/>
    </cofactor>
</comment>
<dbReference type="InterPro" id="IPR001930">
    <property type="entry name" value="Peptidase_M1"/>
</dbReference>
<dbReference type="Pfam" id="PF17900">
    <property type="entry name" value="Peptidase_M1_N"/>
    <property type="match status" value="1"/>
</dbReference>
<dbReference type="GO" id="GO:0008270">
    <property type="term" value="F:zinc ion binding"/>
    <property type="evidence" value="ECO:0007669"/>
    <property type="project" value="InterPro"/>
</dbReference>
<keyword evidence="9" id="KW-0862">Zinc</keyword>
<dbReference type="PANTHER" id="PTHR11533:SF297">
    <property type="entry name" value="AMINOPEPTIDASE N"/>
    <property type="match status" value="1"/>
</dbReference>
<dbReference type="CDD" id="cd09603">
    <property type="entry name" value="M1_APN_like"/>
    <property type="match status" value="1"/>
</dbReference>
<dbReference type="EMBL" id="CSWP01000003">
    <property type="protein sequence ID" value="CPV48094.1"/>
    <property type="molecule type" value="Genomic_DNA"/>
</dbReference>